<dbReference type="Gene3D" id="2.40.400.10">
    <property type="entry name" value="Acetoacetate decarboxylase-like"/>
    <property type="match status" value="1"/>
</dbReference>
<dbReference type="RefSeq" id="WP_386360024.1">
    <property type="nucleotide sequence ID" value="NZ_JBHRXZ010000001.1"/>
</dbReference>
<keyword evidence="2" id="KW-1185">Reference proteome</keyword>
<accession>A0ABV7SZE9</accession>
<organism evidence="1 2">
    <name type="scientific">Stutzerimonas tarimensis</name>
    <dbReference type="NCBI Taxonomy" id="1507735"/>
    <lineage>
        <taxon>Bacteria</taxon>
        <taxon>Pseudomonadati</taxon>
        <taxon>Pseudomonadota</taxon>
        <taxon>Gammaproteobacteria</taxon>
        <taxon>Pseudomonadales</taxon>
        <taxon>Pseudomonadaceae</taxon>
        <taxon>Stutzerimonas</taxon>
    </lineage>
</organism>
<name>A0ABV7SZE9_9GAMM</name>
<sequence>MNETPSQPFPPAPWHLQGSACASLWQVAAASLPQAGPAPLRLAGRLLVLTVWARYTEGTLAYDELALAVLQRARPAPSLTVGPIWVSDSHAAAGGRALWSIPKVLGEFTTCTSDRRFTGQLSQAGTAIATLEFTSRMALPGRLPLVGHALQRGAAGHLCSARCSARGRLVLGNAAWDFSAEGPLSFLRGRRPLASLRLESLRLVFGT</sequence>
<protein>
    <submittedName>
        <fullName evidence="1">Acetoacetate decarboxylase family protein</fullName>
    </submittedName>
</protein>
<dbReference type="Pfam" id="PF06314">
    <property type="entry name" value="ADC"/>
    <property type="match status" value="1"/>
</dbReference>
<dbReference type="InterPro" id="IPR023375">
    <property type="entry name" value="ADC_dom_sf"/>
</dbReference>
<gene>
    <name evidence="1" type="ORF">ACFOMF_00260</name>
</gene>
<comment type="caution">
    <text evidence="1">The sequence shown here is derived from an EMBL/GenBank/DDBJ whole genome shotgun (WGS) entry which is preliminary data.</text>
</comment>
<reference evidence="2" key="1">
    <citation type="journal article" date="2019" name="Int. J. Syst. Evol. Microbiol.">
        <title>The Global Catalogue of Microorganisms (GCM) 10K type strain sequencing project: providing services to taxonomists for standard genome sequencing and annotation.</title>
        <authorList>
            <consortium name="The Broad Institute Genomics Platform"/>
            <consortium name="The Broad Institute Genome Sequencing Center for Infectious Disease"/>
            <person name="Wu L."/>
            <person name="Ma J."/>
        </authorList>
    </citation>
    <scope>NUCLEOTIDE SEQUENCE [LARGE SCALE GENOMIC DNA]</scope>
    <source>
        <strain evidence="2">KCTC 42447</strain>
    </source>
</reference>
<dbReference type="SUPFAM" id="SSF160104">
    <property type="entry name" value="Acetoacetate decarboxylase-like"/>
    <property type="match status" value="1"/>
</dbReference>
<proteinExistence type="predicted"/>
<evidence type="ECO:0000313" key="1">
    <source>
        <dbReference type="EMBL" id="MFC3606222.1"/>
    </source>
</evidence>
<evidence type="ECO:0000313" key="2">
    <source>
        <dbReference type="Proteomes" id="UP001595630"/>
    </source>
</evidence>
<dbReference type="Proteomes" id="UP001595630">
    <property type="component" value="Unassembled WGS sequence"/>
</dbReference>
<dbReference type="EMBL" id="JBHRXZ010000001">
    <property type="protein sequence ID" value="MFC3606222.1"/>
    <property type="molecule type" value="Genomic_DNA"/>
</dbReference>
<dbReference type="InterPro" id="IPR010451">
    <property type="entry name" value="Acetoacetate_decarboxylase"/>
</dbReference>